<proteinExistence type="predicted"/>
<sequence>MNEKSYTELMKIGAMKREKAKQSSLQELYIEMLLNEIQLNIEKEKLLRTIDEALDQGDKPAFINLTHSLANLKKRFGA</sequence>
<evidence type="ECO:0000259" key="1">
    <source>
        <dbReference type="SMART" id="SM00914"/>
    </source>
</evidence>
<dbReference type="SMART" id="SM00914">
    <property type="entry name" value="IDEAL"/>
    <property type="match status" value="1"/>
</dbReference>
<evidence type="ECO:0000313" key="3">
    <source>
        <dbReference type="Proteomes" id="UP000257144"/>
    </source>
</evidence>
<dbReference type="Gene3D" id="4.10.810.10">
    <property type="entry name" value="Virus Scaffolding Protein, Chain A"/>
    <property type="match status" value="1"/>
</dbReference>
<gene>
    <name evidence="2" type="ORF">DRW41_17385</name>
</gene>
<evidence type="ECO:0000313" key="2">
    <source>
        <dbReference type="EMBL" id="RDU35512.1"/>
    </source>
</evidence>
<dbReference type="EMBL" id="QNQT01000009">
    <property type="protein sequence ID" value="RDU35512.1"/>
    <property type="molecule type" value="Genomic_DNA"/>
</dbReference>
<protein>
    <recommendedName>
        <fullName evidence="1">IDEAL domain-containing protein</fullName>
    </recommendedName>
</protein>
<feature type="domain" description="IDEAL" evidence="1">
    <location>
        <begin position="29"/>
        <end position="69"/>
    </location>
</feature>
<keyword evidence="3" id="KW-1185">Reference proteome</keyword>
<dbReference type="Proteomes" id="UP000257144">
    <property type="component" value="Unassembled WGS sequence"/>
</dbReference>
<dbReference type="Pfam" id="PF08858">
    <property type="entry name" value="IDEAL"/>
    <property type="match status" value="1"/>
</dbReference>
<dbReference type="OrthoDB" id="2969764at2"/>
<dbReference type="AlphaFoldDB" id="A0A3D8GML7"/>
<accession>A0A3D8GML7</accession>
<dbReference type="InterPro" id="IPR027393">
    <property type="entry name" value="Virus_scaffolding_prot_C"/>
</dbReference>
<dbReference type="RefSeq" id="WP_115453296.1">
    <property type="nucleotide sequence ID" value="NZ_QNQT01000009.1"/>
</dbReference>
<comment type="caution">
    <text evidence="2">The sequence shown here is derived from an EMBL/GenBank/DDBJ whole genome shotgun (WGS) entry which is preliminary data.</text>
</comment>
<dbReference type="InterPro" id="IPR014957">
    <property type="entry name" value="IDEAL_dom"/>
</dbReference>
<name>A0A3D8GML7_9BACI</name>
<organism evidence="2 3">
    <name type="scientific">Neobacillus piezotolerans</name>
    <dbReference type="NCBI Taxonomy" id="2259171"/>
    <lineage>
        <taxon>Bacteria</taxon>
        <taxon>Bacillati</taxon>
        <taxon>Bacillota</taxon>
        <taxon>Bacilli</taxon>
        <taxon>Bacillales</taxon>
        <taxon>Bacillaceae</taxon>
        <taxon>Neobacillus</taxon>
    </lineage>
</organism>
<reference evidence="2 3" key="1">
    <citation type="submission" date="2018-07" db="EMBL/GenBank/DDBJ databases">
        <title>Bacillus sp. YLB-04 draft genome sequence.</title>
        <authorList>
            <person name="Yu L."/>
            <person name="Tang X."/>
        </authorList>
    </citation>
    <scope>NUCLEOTIDE SEQUENCE [LARGE SCALE GENOMIC DNA]</scope>
    <source>
        <strain evidence="2 3">YLB-04</strain>
    </source>
</reference>